<dbReference type="Pfam" id="PF12696">
    <property type="entry name" value="TraG-D_C"/>
    <property type="match status" value="1"/>
</dbReference>
<evidence type="ECO:0000256" key="2">
    <source>
        <dbReference type="ARBA" id="ARBA00022475"/>
    </source>
</evidence>
<dbReference type="Proteomes" id="UP000242886">
    <property type="component" value="Plasmid SDENCHOLpc"/>
</dbReference>
<evidence type="ECO:0000313" key="10">
    <source>
        <dbReference type="EMBL" id="SMB33489.1"/>
    </source>
</evidence>
<evidence type="ECO:0000256" key="6">
    <source>
        <dbReference type="SAM" id="MobiDB-lite"/>
    </source>
</evidence>
<dbReference type="PANTHER" id="PTHR37937">
    <property type="entry name" value="CONJUGATIVE TRANSFER: DNA TRANSPORT"/>
    <property type="match status" value="1"/>
</dbReference>
<dbReference type="PANTHER" id="PTHR37937:SF1">
    <property type="entry name" value="CONJUGATIVE TRANSFER: DNA TRANSPORT"/>
    <property type="match status" value="1"/>
</dbReference>
<dbReference type="Gene3D" id="3.40.50.300">
    <property type="entry name" value="P-loop containing nucleotide triphosphate hydrolases"/>
    <property type="match status" value="2"/>
</dbReference>
<geneLocation type="plasmid" evidence="10 11">
    <name>SDENCHOLpc</name>
</geneLocation>
<dbReference type="SUPFAM" id="SSF52540">
    <property type="entry name" value="P-loop containing nucleoside triphosphate hydrolases"/>
    <property type="match status" value="1"/>
</dbReference>
<evidence type="ECO:0000259" key="8">
    <source>
        <dbReference type="Pfam" id="PF10412"/>
    </source>
</evidence>
<gene>
    <name evidence="10" type="primary">mobD</name>
    <name evidence="10" type="ORF">SDENCHOL_PC0007</name>
</gene>
<dbReference type="EMBL" id="LT837806">
    <property type="protein sequence ID" value="SMB33489.1"/>
    <property type="molecule type" value="Genomic_DNA"/>
</dbReference>
<keyword evidence="10" id="KW-0614">Plasmid</keyword>
<evidence type="ECO:0000259" key="9">
    <source>
        <dbReference type="Pfam" id="PF12696"/>
    </source>
</evidence>
<dbReference type="RefSeq" id="WP_154717540.1">
    <property type="nucleotide sequence ID" value="NZ_LT837806.1"/>
</dbReference>
<evidence type="ECO:0000256" key="3">
    <source>
        <dbReference type="ARBA" id="ARBA00022692"/>
    </source>
</evidence>
<dbReference type="InterPro" id="IPR032689">
    <property type="entry name" value="TraG-D_C"/>
</dbReference>
<feature type="transmembrane region" description="Helical" evidence="7">
    <location>
        <begin position="26"/>
        <end position="45"/>
    </location>
</feature>
<evidence type="ECO:0000256" key="5">
    <source>
        <dbReference type="ARBA" id="ARBA00023136"/>
    </source>
</evidence>
<proteinExistence type="predicted"/>
<protein>
    <submittedName>
        <fullName evidence="10">MobD</fullName>
    </submittedName>
</protein>
<evidence type="ECO:0000256" key="7">
    <source>
        <dbReference type="SAM" id="Phobius"/>
    </source>
</evidence>
<dbReference type="GO" id="GO:0005886">
    <property type="term" value="C:plasma membrane"/>
    <property type="evidence" value="ECO:0007669"/>
    <property type="project" value="UniProtKB-SubCell"/>
</dbReference>
<feature type="region of interest" description="Disordered" evidence="6">
    <location>
        <begin position="96"/>
        <end position="122"/>
    </location>
</feature>
<dbReference type="AlphaFoldDB" id="A0A7Z7HUD2"/>
<evidence type="ECO:0000256" key="4">
    <source>
        <dbReference type="ARBA" id="ARBA00022989"/>
    </source>
</evidence>
<feature type="transmembrane region" description="Helical" evidence="7">
    <location>
        <begin position="57"/>
        <end position="76"/>
    </location>
</feature>
<feature type="domain" description="Type IV secretion system coupling protein TraD DNA-binding" evidence="8">
    <location>
        <begin position="161"/>
        <end position="209"/>
    </location>
</feature>
<evidence type="ECO:0000256" key="1">
    <source>
        <dbReference type="ARBA" id="ARBA00004651"/>
    </source>
</evidence>
<feature type="domain" description="TraD/TraG TraM recognition site" evidence="9">
    <location>
        <begin position="429"/>
        <end position="568"/>
    </location>
</feature>
<dbReference type="InterPro" id="IPR027417">
    <property type="entry name" value="P-loop_NTPase"/>
</dbReference>
<dbReference type="Pfam" id="PF10412">
    <property type="entry name" value="TrwB_AAD_bind"/>
    <property type="match status" value="1"/>
</dbReference>
<keyword evidence="11" id="KW-1185">Reference proteome</keyword>
<accession>A0A7Z7HUD2</accession>
<name>A0A7Z7HUD2_9PROT</name>
<reference evidence="10" key="1">
    <citation type="submission" date="2017-03" db="EMBL/GenBank/DDBJ databases">
        <authorList>
            <consortium name="AG Boll"/>
        </authorList>
    </citation>
    <scope>NUCLEOTIDE SEQUENCE [LARGE SCALE GENOMIC DNA]</scope>
    <source>
        <strain evidence="10">Chol</strain>
    </source>
</reference>
<dbReference type="InterPro" id="IPR051539">
    <property type="entry name" value="T4SS-coupling_protein"/>
</dbReference>
<evidence type="ECO:0000313" key="11">
    <source>
        <dbReference type="Proteomes" id="UP000242886"/>
    </source>
</evidence>
<keyword evidence="3 7" id="KW-0812">Transmembrane</keyword>
<comment type="subcellular location">
    <subcellularLocation>
        <location evidence="1">Cell membrane</location>
        <topology evidence="1">Multi-pass membrane protein</topology>
    </subcellularLocation>
</comment>
<keyword evidence="2" id="KW-1003">Cell membrane</keyword>
<organism evidence="10 11">
    <name type="scientific">Sterolibacterium denitrificans</name>
    <dbReference type="NCBI Taxonomy" id="157592"/>
    <lineage>
        <taxon>Bacteria</taxon>
        <taxon>Pseudomonadati</taxon>
        <taxon>Pseudomonadota</taxon>
        <taxon>Betaproteobacteria</taxon>
        <taxon>Nitrosomonadales</taxon>
        <taxon>Sterolibacteriaceae</taxon>
        <taxon>Sterolibacterium</taxon>
    </lineage>
</organism>
<keyword evidence="5 7" id="KW-0472">Membrane</keyword>
<dbReference type="InterPro" id="IPR019476">
    <property type="entry name" value="T4SS_TraD_DNA-bd"/>
</dbReference>
<keyword evidence="4 7" id="KW-1133">Transmembrane helix</keyword>
<sequence length="595" mass="66222">MDKRYSIDTNTGWGAEWFQRWAIRRLVYFGIGAWVGLVIGLYPFWRQMPEGFGRWGYAFWWALLLGTIGGFLFHLFSMALDAAKVTNEQAKAEAEAAAREAAKTPEQRAAEAAAREAETAQRRADMRQQFIGLHLGDSTGMMYGRGHVGGVPQGEHVELAREDASKNIIIFGGTGGGKTSRSINPLLRQLFMQNAGALIFDIKTDFIKEVGALTNMAGRSFKVVGDGGMTLNLFRGCTPELAASYLKSCFLVQGQGTGDGAFWVDSSVEMARHCLNVLNLLRPHQYSIAGLYDIVFDNAARDALVAEGAEKLSEMSDRDQRLFIQSQRFFVNVWNEHDEKLRKNILGTMNAVLSPFAHPDMVDAFSIESEQGEADMTELVNDGAVFLVNLPMTKYGREGARFAYLLVKLRFMNMMRERRTRQDWNQDRPVAFVCDEYQAIVDPISDTDFWDKSRSTRTIGIVSMQGVASLVHALGNNRSVAEAILQNFRQRIIFRTEDEATLRHIRDVLGQVDVHVTSTGYSASESETLSGVNAFGGKQMSLSSSESESENTSIQRQDLFGANDMRSLSADYCLFVGNVGDRAVDEVLAVKPLYV</sequence>